<dbReference type="Pfam" id="PF02156">
    <property type="entry name" value="Glyco_hydro_26"/>
    <property type="match status" value="1"/>
</dbReference>
<dbReference type="SUPFAM" id="SSF51445">
    <property type="entry name" value="(Trans)glycosidases"/>
    <property type="match status" value="1"/>
</dbReference>
<organism evidence="6 7">
    <name type="scientific">Candidatus Bacteroides merdigallinarum</name>
    <dbReference type="NCBI Taxonomy" id="2838473"/>
    <lineage>
        <taxon>Bacteria</taxon>
        <taxon>Pseudomonadati</taxon>
        <taxon>Bacteroidota</taxon>
        <taxon>Bacteroidia</taxon>
        <taxon>Bacteroidales</taxon>
        <taxon>Bacteroidaceae</taxon>
        <taxon>Bacteroides</taxon>
    </lineage>
</organism>
<comment type="similarity">
    <text evidence="1 4">Belongs to the glycosyl hydrolase 26 family.</text>
</comment>
<dbReference type="InterPro" id="IPR017853">
    <property type="entry name" value="GH"/>
</dbReference>
<comment type="caution">
    <text evidence="6">The sequence shown here is derived from an EMBL/GenBank/DDBJ whole genome shotgun (WGS) entry which is preliminary data.</text>
</comment>
<name>A0A9D2E9Y9_9BACE</name>
<keyword evidence="2 4" id="KW-0378">Hydrolase</keyword>
<feature type="domain" description="GH26" evidence="5">
    <location>
        <begin position="40"/>
        <end position="370"/>
    </location>
</feature>
<evidence type="ECO:0000256" key="1">
    <source>
        <dbReference type="ARBA" id="ARBA00007754"/>
    </source>
</evidence>
<reference evidence="6" key="2">
    <citation type="submission" date="2021-04" db="EMBL/GenBank/DDBJ databases">
        <authorList>
            <person name="Gilroy R."/>
        </authorList>
    </citation>
    <scope>NUCLEOTIDE SEQUENCE</scope>
    <source>
        <strain evidence="6">ChiHjej9B8-1298</strain>
    </source>
</reference>
<dbReference type="Proteomes" id="UP000824028">
    <property type="component" value="Unassembled WGS sequence"/>
</dbReference>
<dbReference type="GO" id="GO:0006080">
    <property type="term" value="P:substituted mannan metabolic process"/>
    <property type="evidence" value="ECO:0007669"/>
    <property type="project" value="InterPro"/>
</dbReference>
<dbReference type="PROSITE" id="PS51764">
    <property type="entry name" value="GH26"/>
    <property type="match status" value="1"/>
</dbReference>
<evidence type="ECO:0000256" key="2">
    <source>
        <dbReference type="ARBA" id="ARBA00022801"/>
    </source>
</evidence>
<dbReference type="InterPro" id="IPR000805">
    <property type="entry name" value="Glyco_hydro_26"/>
</dbReference>
<dbReference type="EMBL" id="DXBX01000063">
    <property type="protein sequence ID" value="HIZ33490.1"/>
    <property type="molecule type" value="Genomic_DNA"/>
</dbReference>
<evidence type="ECO:0000256" key="3">
    <source>
        <dbReference type="ARBA" id="ARBA00023295"/>
    </source>
</evidence>
<proteinExistence type="inferred from homology"/>
<dbReference type="PANTHER" id="PTHR40079">
    <property type="entry name" value="MANNAN ENDO-1,4-BETA-MANNOSIDASE E-RELATED"/>
    <property type="match status" value="1"/>
</dbReference>
<evidence type="ECO:0000313" key="6">
    <source>
        <dbReference type="EMBL" id="HIZ33490.1"/>
    </source>
</evidence>
<dbReference type="AlphaFoldDB" id="A0A9D2E9Y9"/>
<dbReference type="Gene3D" id="3.20.20.80">
    <property type="entry name" value="Glycosidases"/>
    <property type="match status" value="1"/>
</dbReference>
<accession>A0A9D2E9Y9</accession>
<dbReference type="PANTHER" id="PTHR40079:SF4">
    <property type="entry name" value="GH26 DOMAIN-CONTAINING PROTEIN-RELATED"/>
    <property type="match status" value="1"/>
</dbReference>
<sequence length="383" mass="43699">MRPYRLMAGVVGAVALALVSCSEKKEQQTIFSPVNENATPEAVQLLDFLYSIQGDYTLTGMHNFASGMERYDSVVHSLTGKTPVVWGSDFSFNAVGDNPADFRHCGPLNLTVPGNGEPCATLEVTTEEQRQLIVDTAIRKHAEGRVITLMWHCCWPVNCDVCDGDDIWRWADKLPTQEEWNELVTEGTELNTAWKKQMDGVAGYLKQLQEAKVPVLWRPFHEMNGVWFWWCNKPGKDGFQKLWIAMYDYFTKHHKLNNLLWVWDANAPRTTPGDEAGPYADYYPGNEYVDVLAADVYHGDWKPSHHDELISLGKGKIIALGEVGDLPSVQVYEQQTNWAWFMPWGYFILNKNNQRLANDIYNHPRSLTLDEIDFSGNDYKLKK</sequence>
<dbReference type="PROSITE" id="PS51257">
    <property type="entry name" value="PROKAR_LIPOPROTEIN"/>
    <property type="match status" value="1"/>
</dbReference>
<feature type="active site" description="Nucleophile" evidence="4">
    <location>
        <position position="322"/>
    </location>
</feature>
<keyword evidence="3 4" id="KW-0326">Glycosidase</keyword>
<evidence type="ECO:0000259" key="5">
    <source>
        <dbReference type="PROSITE" id="PS51764"/>
    </source>
</evidence>
<dbReference type="InterPro" id="IPR022790">
    <property type="entry name" value="GH26_dom"/>
</dbReference>
<dbReference type="GO" id="GO:0016985">
    <property type="term" value="F:mannan endo-1,4-beta-mannosidase activity"/>
    <property type="evidence" value="ECO:0007669"/>
    <property type="project" value="InterPro"/>
</dbReference>
<gene>
    <name evidence="6" type="ORF">H9814_08150</name>
</gene>
<protein>
    <submittedName>
        <fullName evidence="6">Glycoside hydrolase family 26 protein</fullName>
    </submittedName>
</protein>
<reference evidence="6" key="1">
    <citation type="journal article" date="2021" name="PeerJ">
        <title>Extensive microbial diversity within the chicken gut microbiome revealed by metagenomics and culture.</title>
        <authorList>
            <person name="Gilroy R."/>
            <person name="Ravi A."/>
            <person name="Getino M."/>
            <person name="Pursley I."/>
            <person name="Horton D.L."/>
            <person name="Alikhan N.F."/>
            <person name="Baker D."/>
            <person name="Gharbi K."/>
            <person name="Hall N."/>
            <person name="Watson M."/>
            <person name="Adriaenssens E.M."/>
            <person name="Foster-Nyarko E."/>
            <person name="Jarju S."/>
            <person name="Secka A."/>
            <person name="Antonio M."/>
            <person name="Oren A."/>
            <person name="Chaudhuri R.R."/>
            <person name="La Ragione R."/>
            <person name="Hildebrand F."/>
            <person name="Pallen M.J."/>
        </authorList>
    </citation>
    <scope>NUCLEOTIDE SEQUENCE</scope>
    <source>
        <strain evidence="6">ChiHjej9B8-1298</strain>
    </source>
</reference>
<feature type="active site" description="Proton donor" evidence="4">
    <location>
        <position position="222"/>
    </location>
</feature>
<dbReference type="PRINTS" id="PR00739">
    <property type="entry name" value="GLHYDRLASE26"/>
</dbReference>
<evidence type="ECO:0000256" key="4">
    <source>
        <dbReference type="PROSITE-ProRule" id="PRU01100"/>
    </source>
</evidence>
<evidence type="ECO:0000313" key="7">
    <source>
        <dbReference type="Proteomes" id="UP000824028"/>
    </source>
</evidence>